<dbReference type="PIRSF" id="PIRSF037759">
    <property type="entry name" value="Histone_Asf1"/>
    <property type="match status" value="1"/>
</dbReference>
<dbReference type="Gene3D" id="2.60.40.1490">
    <property type="entry name" value="Histone chaperone ASF1-like"/>
    <property type="match status" value="1"/>
</dbReference>
<comment type="similarity">
    <text evidence="3 10">Belongs to the ASF1 family.</text>
</comment>
<dbReference type="GO" id="GO:0005634">
    <property type="term" value="C:nucleus"/>
    <property type="evidence" value="ECO:0007669"/>
    <property type="project" value="UniProtKB-SubCell"/>
</dbReference>
<feature type="region of interest" description="Disordered" evidence="11">
    <location>
        <begin position="229"/>
        <end position="304"/>
    </location>
</feature>
<evidence type="ECO:0000256" key="9">
    <source>
        <dbReference type="ARBA" id="ARBA00023242"/>
    </source>
</evidence>
<dbReference type="GO" id="GO:0006337">
    <property type="term" value="P:nucleosome disassembly"/>
    <property type="evidence" value="ECO:0007669"/>
    <property type="project" value="InterPro"/>
</dbReference>
<keyword evidence="7" id="KW-0804">Transcription</keyword>
<evidence type="ECO:0000256" key="10">
    <source>
        <dbReference type="PIRNR" id="PIRNR037759"/>
    </source>
</evidence>
<evidence type="ECO:0000256" key="8">
    <source>
        <dbReference type="ARBA" id="ARBA00023186"/>
    </source>
</evidence>
<dbReference type="OrthoDB" id="29755at2759"/>
<proteinExistence type="inferred from homology"/>
<evidence type="ECO:0000256" key="2">
    <source>
        <dbReference type="ARBA" id="ARBA00004123"/>
    </source>
</evidence>
<dbReference type="GO" id="GO:0000785">
    <property type="term" value="C:chromatin"/>
    <property type="evidence" value="ECO:0007669"/>
    <property type="project" value="TreeGrafter"/>
</dbReference>
<dbReference type="GeneID" id="28741685"/>
<evidence type="ECO:0000256" key="1">
    <source>
        <dbReference type="ARBA" id="ARBA00003961"/>
    </source>
</evidence>
<dbReference type="VEuPathDB" id="FungiDB:AB675_9286"/>
<evidence type="ECO:0000256" key="3">
    <source>
        <dbReference type="ARBA" id="ARBA00006051"/>
    </source>
</evidence>
<dbReference type="InterPro" id="IPR006818">
    <property type="entry name" value="ASF1-like"/>
</dbReference>
<dbReference type="Pfam" id="PF04729">
    <property type="entry name" value="ASF1_hist_chap"/>
    <property type="match status" value="1"/>
</dbReference>
<keyword evidence="5" id="KW-0156">Chromatin regulator</keyword>
<dbReference type="STRING" id="1664694.A0A0N0NNP2"/>
<dbReference type="Proteomes" id="UP000038010">
    <property type="component" value="Unassembled WGS sequence"/>
</dbReference>
<accession>A0A0N0NNP2</accession>
<evidence type="ECO:0000256" key="4">
    <source>
        <dbReference type="ARBA" id="ARBA00011705"/>
    </source>
</evidence>
<evidence type="ECO:0000256" key="5">
    <source>
        <dbReference type="ARBA" id="ARBA00022853"/>
    </source>
</evidence>
<evidence type="ECO:0000313" key="13">
    <source>
        <dbReference type="Proteomes" id="UP000038010"/>
    </source>
</evidence>
<dbReference type="PANTHER" id="PTHR12040">
    <property type="entry name" value="ANTI-SILENCING PROTEIN 1"/>
    <property type="match status" value="1"/>
</dbReference>
<name>A0A0N0NNP2_9EURO</name>
<protein>
    <recommendedName>
        <fullName evidence="10">Histone chaperone</fullName>
    </recommendedName>
</protein>
<evidence type="ECO:0000313" key="12">
    <source>
        <dbReference type="EMBL" id="KPI41778.1"/>
    </source>
</evidence>
<feature type="compositionally biased region" description="Acidic residues" evidence="11">
    <location>
        <begin position="251"/>
        <end position="288"/>
    </location>
</feature>
<comment type="function">
    <text evidence="1 10">Histone chaperone that facilitates histone deposition and histone exchange and removal during nucleosome assembly and disassembly.</text>
</comment>
<comment type="subunit">
    <text evidence="4">Interacts with histone H3 and histone H4.</text>
</comment>
<dbReference type="PANTHER" id="PTHR12040:SF0">
    <property type="entry name" value="HISTONE CHAPERONE ASF1"/>
    <property type="match status" value="1"/>
</dbReference>
<dbReference type="GO" id="GO:0042393">
    <property type="term" value="F:histone binding"/>
    <property type="evidence" value="ECO:0007669"/>
    <property type="project" value="InterPro"/>
</dbReference>
<dbReference type="SUPFAM" id="SSF101546">
    <property type="entry name" value="ASF1-like"/>
    <property type="match status" value="1"/>
</dbReference>
<keyword evidence="8" id="KW-0143">Chaperone</keyword>
<dbReference type="FunFam" id="2.60.40.1490:FF:000001">
    <property type="entry name" value="Histone chaperone ASF1"/>
    <property type="match status" value="1"/>
</dbReference>
<evidence type="ECO:0000256" key="6">
    <source>
        <dbReference type="ARBA" id="ARBA00023015"/>
    </source>
</evidence>
<organism evidence="12 13">
    <name type="scientific">Cyphellophora attinorum</name>
    <dbReference type="NCBI Taxonomy" id="1664694"/>
    <lineage>
        <taxon>Eukaryota</taxon>
        <taxon>Fungi</taxon>
        <taxon>Dikarya</taxon>
        <taxon>Ascomycota</taxon>
        <taxon>Pezizomycotina</taxon>
        <taxon>Eurotiomycetes</taxon>
        <taxon>Chaetothyriomycetidae</taxon>
        <taxon>Chaetothyriales</taxon>
        <taxon>Cyphellophoraceae</taxon>
        <taxon>Cyphellophora</taxon>
    </lineage>
</organism>
<comment type="caution">
    <text evidence="12">The sequence shown here is derived from an EMBL/GenBank/DDBJ whole genome shotgun (WGS) entry which is preliminary data.</text>
</comment>
<keyword evidence="6" id="KW-0805">Transcription regulation</keyword>
<dbReference type="AlphaFoldDB" id="A0A0N0NNP2"/>
<keyword evidence="13" id="KW-1185">Reference proteome</keyword>
<evidence type="ECO:0000256" key="7">
    <source>
        <dbReference type="ARBA" id="ARBA00023163"/>
    </source>
</evidence>
<dbReference type="GO" id="GO:0006334">
    <property type="term" value="P:nucleosome assembly"/>
    <property type="evidence" value="ECO:0007669"/>
    <property type="project" value="InterPro"/>
</dbReference>
<gene>
    <name evidence="12" type="ORF">AB675_9286</name>
</gene>
<keyword evidence="9" id="KW-0539">Nucleus</keyword>
<evidence type="ECO:0000256" key="11">
    <source>
        <dbReference type="SAM" id="MobiDB-lite"/>
    </source>
</evidence>
<dbReference type="EMBL" id="LFJN01000009">
    <property type="protein sequence ID" value="KPI41778.1"/>
    <property type="molecule type" value="Genomic_DNA"/>
</dbReference>
<dbReference type="InterPro" id="IPR036747">
    <property type="entry name" value="ASF1-like_sf"/>
</dbReference>
<comment type="subcellular location">
    <subcellularLocation>
        <location evidence="2 10">Nucleus</location>
    </subcellularLocation>
</comment>
<dbReference type="GO" id="GO:0006335">
    <property type="term" value="P:DNA replication-dependent chromatin assembly"/>
    <property type="evidence" value="ECO:0007669"/>
    <property type="project" value="TreeGrafter"/>
</dbReference>
<sequence length="304" mass="33724">MSVVSLLGVRIMNNPASFTSPYEFEITFECGEQLKDDLEWKLTYVGSATSAEHDQELDTLLVGPIPIGVNKFIFEADPPNLARLPSSEILGVTVILLTCSYDGREFVRVGYYVNNEYDTEELNKEPPAKPIIERVRRNILAEKPRVTRFAIKWYVAPVSRCGAECAELFRKLSAVTFVPSTGFRRFAPAQYPPEQPDADQLDDDETKYGAEEAEMQAALEQELETIENGTAKEDGDAEMAGTEEAATKNVEDDEVSEAGSEDLEQESSDDDEGDEEEEDEAEDVEMGDGEEKVTNGHSKPEVTA</sequence>
<dbReference type="InterPro" id="IPR017282">
    <property type="entry name" value="Hist_deposition_Asf1"/>
</dbReference>
<feature type="compositionally biased region" description="Basic and acidic residues" evidence="11">
    <location>
        <begin position="289"/>
        <end position="304"/>
    </location>
</feature>
<reference evidence="12 13" key="1">
    <citation type="submission" date="2015-06" db="EMBL/GenBank/DDBJ databases">
        <title>Draft genome of the ant-associated black yeast Phialophora attae CBS 131958.</title>
        <authorList>
            <person name="Moreno L.F."/>
            <person name="Stielow B.J."/>
            <person name="de Hoog S."/>
            <person name="Vicente V.A."/>
            <person name="Weiss V.A."/>
            <person name="de Vries M."/>
            <person name="Cruz L.M."/>
            <person name="Souza E.M."/>
        </authorList>
    </citation>
    <scope>NUCLEOTIDE SEQUENCE [LARGE SCALE GENOMIC DNA]</scope>
    <source>
        <strain evidence="12 13">CBS 131958</strain>
    </source>
</reference>
<dbReference type="RefSeq" id="XP_018001741.1">
    <property type="nucleotide sequence ID" value="XM_018149805.1"/>
</dbReference>